<dbReference type="InParanoid" id="A0A0C3CQ10"/>
<protein>
    <submittedName>
        <fullName evidence="2">Uncharacterized protein</fullName>
    </submittedName>
</protein>
<name>A0A0C3CQ10_9AGAM</name>
<dbReference type="AlphaFoldDB" id="A0A0C3CQ10"/>
<keyword evidence="3" id="KW-1185">Reference proteome</keyword>
<reference evidence="3" key="2">
    <citation type="submission" date="2015-01" db="EMBL/GenBank/DDBJ databases">
        <title>Evolutionary Origins and Diversification of the Mycorrhizal Mutualists.</title>
        <authorList>
            <consortium name="DOE Joint Genome Institute"/>
            <consortium name="Mycorrhizal Genomics Consortium"/>
            <person name="Kohler A."/>
            <person name="Kuo A."/>
            <person name="Nagy L.G."/>
            <person name="Floudas D."/>
            <person name="Copeland A."/>
            <person name="Barry K.W."/>
            <person name="Cichocki N."/>
            <person name="Veneault-Fourrey C."/>
            <person name="LaButti K."/>
            <person name="Lindquist E.A."/>
            <person name="Lipzen A."/>
            <person name="Lundell T."/>
            <person name="Morin E."/>
            <person name="Murat C."/>
            <person name="Riley R."/>
            <person name="Ohm R."/>
            <person name="Sun H."/>
            <person name="Tunlid A."/>
            <person name="Henrissat B."/>
            <person name="Grigoriev I.V."/>
            <person name="Hibbett D.S."/>
            <person name="Martin F."/>
        </authorList>
    </citation>
    <scope>NUCLEOTIDE SEQUENCE [LARGE SCALE GENOMIC DNA]</scope>
    <source>
        <strain evidence="3">Foug A</strain>
    </source>
</reference>
<proteinExistence type="predicted"/>
<gene>
    <name evidence="2" type="ORF">SCLCIDRAFT_1225218</name>
</gene>
<reference evidence="2 3" key="1">
    <citation type="submission" date="2014-04" db="EMBL/GenBank/DDBJ databases">
        <authorList>
            <consortium name="DOE Joint Genome Institute"/>
            <person name="Kuo A."/>
            <person name="Kohler A."/>
            <person name="Nagy L.G."/>
            <person name="Floudas D."/>
            <person name="Copeland A."/>
            <person name="Barry K.W."/>
            <person name="Cichocki N."/>
            <person name="Veneault-Fourrey C."/>
            <person name="LaButti K."/>
            <person name="Lindquist E.A."/>
            <person name="Lipzen A."/>
            <person name="Lundell T."/>
            <person name="Morin E."/>
            <person name="Murat C."/>
            <person name="Sun H."/>
            <person name="Tunlid A."/>
            <person name="Henrissat B."/>
            <person name="Grigoriev I.V."/>
            <person name="Hibbett D.S."/>
            <person name="Martin F."/>
            <person name="Nordberg H.P."/>
            <person name="Cantor M.N."/>
            <person name="Hua S.X."/>
        </authorList>
    </citation>
    <scope>NUCLEOTIDE SEQUENCE [LARGE SCALE GENOMIC DNA]</scope>
    <source>
        <strain evidence="2 3">Foug A</strain>
    </source>
</reference>
<feature type="compositionally biased region" description="Polar residues" evidence="1">
    <location>
        <begin position="36"/>
        <end position="61"/>
    </location>
</feature>
<dbReference type="EMBL" id="KN822362">
    <property type="protein sequence ID" value="KIM50640.1"/>
    <property type="molecule type" value="Genomic_DNA"/>
</dbReference>
<evidence type="ECO:0000256" key="1">
    <source>
        <dbReference type="SAM" id="MobiDB-lite"/>
    </source>
</evidence>
<dbReference type="Proteomes" id="UP000053989">
    <property type="component" value="Unassembled WGS sequence"/>
</dbReference>
<evidence type="ECO:0000313" key="3">
    <source>
        <dbReference type="Proteomes" id="UP000053989"/>
    </source>
</evidence>
<accession>A0A0C3CQ10</accession>
<sequence>MATKLAGKHIMHSSSLSMRCRTSLASDGSVVRRSKLSTNSPFLQGGESSLSMKRQMKSSNAGRKGGLAPEPQQTTTAGLGNVAIV</sequence>
<evidence type="ECO:0000313" key="2">
    <source>
        <dbReference type="EMBL" id="KIM50640.1"/>
    </source>
</evidence>
<feature type="region of interest" description="Disordered" evidence="1">
    <location>
        <begin position="27"/>
        <end position="85"/>
    </location>
</feature>
<organism evidence="2 3">
    <name type="scientific">Scleroderma citrinum Foug A</name>
    <dbReference type="NCBI Taxonomy" id="1036808"/>
    <lineage>
        <taxon>Eukaryota</taxon>
        <taxon>Fungi</taxon>
        <taxon>Dikarya</taxon>
        <taxon>Basidiomycota</taxon>
        <taxon>Agaricomycotina</taxon>
        <taxon>Agaricomycetes</taxon>
        <taxon>Agaricomycetidae</taxon>
        <taxon>Boletales</taxon>
        <taxon>Sclerodermatineae</taxon>
        <taxon>Sclerodermataceae</taxon>
        <taxon>Scleroderma</taxon>
    </lineage>
</organism>
<dbReference type="HOGENOM" id="CLU_2513966_0_0_1"/>